<dbReference type="Gramene" id="TraesROB_scaffold_039719_01G000100.1">
    <property type="protein sequence ID" value="TraesROB_scaffold_039719_01G000100.1"/>
    <property type="gene ID" value="TraesROB_scaffold_039719_01G000100"/>
</dbReference>
<keyword evidence="3" id="KW-1185">Reference proteome</keyword>
<dbReference type="Gramene" id="TraesRN3D0101203000.1">
    <property type="protein sequence ID" value="TraesRN3D0101203000.1"/>
    <property type="gene ID" value="TraesRN3D0101203000"/>
</dbReference>
<organism evidence="2">
    <name type="scientific">Triticum aestivum</name>
    <name type="common">Wheat</name>
    <dbReference type="NCBI Taxonomy" id="4565"/>
    <lineage>
        <taxon>Eukaryota</taxon>
        <taxon>Viridiplantae</taxon>
        <taxon>Streptophyta</taxon>
        <taxon>Embryophyta</taxon>
        <taxon>Tracheophyta</taxon>
        <taxon>Spermatophyta</taxon>
        <taxon>Magnoliopsida</taxon>
        <taxon>Liliopsida</taxon>
        <taxon>Poales</taxon>
        <taxon>Poaceae</taxon>
        <taxon>BOP clade</taxon>
        <taxon>Pooideae</taxon>
        <taxon>Triticodae</taxon>
        <taxon>Triticeae</taxon>
        <taxon>Triticinae</taxon>
        <taxon>Triticum</taxon>
    </lineage>
</organism>
<feature type="compositionally biased region" description="Low complexity" evidence="1">
    <location>
        <begin position="26"/>
        <end position="51"/>
    </location>
</feature>
<dbReference type="Gramene" id="TraesLDM3D03G01995280.1">
    <property type="protein sequence ID" value="TraesLDM3D03G01995280.1"/>
    <property type="gene ID" value="TraesLDM3D03G01995280"/>
</dbReference>
<reference evidence="2" key="1">
    <citation type="submission" date="2018-08" db="EMBL/GenBank/DDBJ databases">
        <authorList>
            <person name="Rossello M."/>
        </authorList>
    </citation>
    <scope>NUCLEOTIDE SEQUENCE [LARGE SCALE GENOMIC DNA]</scope>
    <source>
        <strain evidence="2">cv. Chinese Spring</strain>
    </source>
</reference>
<evidence type="ECO:0000313" key="3">
    <source>
        <dbReference type="Proteomes" id="UP000019116"/>
    </source>
</evidence>
<dbReference type="EnsemblPlants" id="TraesCS3D02G519800.1">
    <property type="protein sequence ID" value="TraesCS3D02G519800.1"/>
    <property type="gene ID" value="TraesCS3D02G519800"/>
</dbReference>
<dbReference type="Gramene" id="TraesCAD_scaffold_083152_01G000100.1">
    <property type="protein sequence ID" value="TraesCAD_scaffold_083152_01G000100.1"/>
    <property type="gene ID" value="TraesCAD_scaffold_083152_01G000100"/>
</dbReference>
<dbReference type="Gramene" id="TraesJUL3D03G02015130.1">
    <property type="protein sequence ID" value="TraesJUL3D03G02015130.1"/>
    <property type="gene ID" value="TraesJUL3D03G02015130"/>
</dbReference>
<evidence type="ECO:0000313" key="2">
    <source>
        <dbReference type="EnsemblPlants" id="TraesCS3D02G519800.1"/>
    </source>
</evidence>
<dbReference type="PaxDb" id="4565-Traes_3DL_2869C6EDE.1"/>
<feature type="region of interest" description="Disordered" evidence="1">
    <location>
        <begin position="1"/>
        <end position="61"/>
    </location>
</feature>
<dbReference type="Gramene" id="TraesCS3D03G1150600.1">
    <property type="protein sequence ID" value="TraesCS3D03G1150600.1.CDS"/>
    <property type="gene ID" value="TraesCS3D03G1150600"/>
</dbReference>
<dbReference type="OrthoDB" id="587492at2759"/>
<dbReference type="Gramene" id="TraesARI3D03G02031580.1">
    <property type="protein sequence ID" value="TraesARI3D03G02031580.1"/>
    <property type="gene ID" value="TraesARI3D03G02031580"/>
</dbReference>
<dbReference type="Proteomes" id="UP000019116">
    <property type="component" value="Chromosome 3D"/>
</dbReference>
<dbReference type="Gramene" id="TraesSTA3D03G01992150.1">
    <property type="protein sequence ID" value="TraesSTA3D03G01992150.1"/>
    <property type="gene ID" value="TraesSTA3D03G01992150"/>
</dbReference>
<evidence type="ECO:0000256" key="1">
    <source>
        <dbReference type="SAM" id="MobiDB-lite"/>
    </source>
</evidence>
<dbReference type="PANTHER" id="PTHR34480">
    <property type="entry name" value="OS01G0967800 PROTEIN-RELATED"/>
    <property type="match status" value="1"/>
</dbReference>
<reference evidence="2" key="2">
    <citation type="submission" date="2018-10" db="UniProtKB">
        <authorList>
            <consortium name="EnsemblPlants"/>
        </authorList>
    </citation>
    <scope>IDENTIFICATION</scope>
</reference>
<dbReference type="Gramene" id="TraesCS3D02G519800.1">
    <property type="protein sequence ID" value="TraesCS3D02G519800.1"/>
    <property type="gene ID" value="TraesCS3D02G519800"/>
</dbReference>
<dbReference type="Gramene" id="TraesSYM3D03G02022170.1">
    <property type="protein sequence ID" value="TraesSYM3D03G02022170.1"/>
    <property type="gene ID" value="TraesSYM3D03G02022170"/>
</dbReference>
<sequence length="462" mass="53770">MPQKRRRRRRRSPREGPSRRRRGEEGASFSGSLVESDSSSTTSSAPPSGSLDEPPVTRPARQSRYHEILASRLARLQLQAGVVVAADDTPNLPSDEIVQVLARSNFYDDELRAALVEDQVHKFLSVPHGPDVGDTYFGEDSGDDITAEEFAKYSGQLKTRRPAEIDIKTGLNQEQLDSLLAKYKRYRFKAYLLLLGKPVDELEEAALESKYPMELALENDFFYPCHHDSAFGWYFDSDLCLLANLSDYQRLVLPNRGGNEYEYDRWSQYKAFYNTPDADREYVLYWEKMVKEMKWLENHVLKDFLEWEPMRRKGLYQSIKIANGFTNIHLGLACHGFEEYVWRTRLYRLFVEGLDRAFLEIWKRVNQAQMYFRDALQEVYNQNAVPLRQHTLKAELEQPGGFLQLERQFRRCTEGISKELPDRRVQELIAQEINYKRALPKTYAQYARKKLVGIIPRAEIPA</sequence>
<dbReference type="PANTHER" id="PTHR34480:SF10">
    <property type="match status" value="1"/>
</dbReference>
<proteinExistence type="predicted"/>
<accession>A0A3B6H725</accession>
<feature type="compositionally biased region" description="Basic residues" evidence="1">
    <location>
        <begin position="1"/>
        <end position="12"/>
    </location>
</feature>
<dbReference type="AlphaFoldDB" id="A0A3B6H725"/>
<protein>
    <submittedName>
        <fullName evidence="2">Uncharacterized protein</fullName>
    </submittedName>
</protein>
<feature type="compositionally biased region" description="Basic and acidic residues" evidence="1">
    <location>
        <begin position="13"/>
        <end position="25"/>
    </location>
</feature>
<name>A0A3B6H725_WHEAT</name>
<dbReference type="Gramene" id="TraesNOR3D03G02023440.1">
    <property type="protein sequence ID" value="TraesNOR3D03G02023440.1"/>
    <property type="gene ID" value="TraesNOR3D03G02023440"/>
</dbReference>